<keyword evidence="2 4" id="KW-0863">Zinc-finger</keyword>
<keyword evidence="8" id="KW-1185">Reference proteome</keyword>
<reference evidence="7" key="1">
    <citation type="submission" date="2017-07" db="EMBL/GenBank/DDBJ databases">
        <title>Taro Niue Genome Assembly and Annotation.</title>
        <authorList>
            <person name="Atibalentja N."/>
            <person name="Keating K."/>
            <person name="Fields C.J."/>
        </authorList>
    </citation>
    <scope>NUCLEOTIDE SEQUENCE</scope>
    <source>
        <strain evidence="7">Niue_2</strain>
        <tissue evidence="7">Leaf</tissue>
    </source>
</reference>
<evidence type="ECO:0000313" key="8">
    <source>
        <dbReference type="Proteomes" id="UP000652761"/>
    </source>
</evidence>
<protein>
    <recommendedName>
        <fullName evidence="6">SWIM-type domain-containing protein</fullName>
    </recommendedName>
</protein>
<evidence type="ECO:0000256" key="1">
    <source>
        <dbReference type="ARBA" id="ARBA00022723"/>
    </source>
</evidence>
<dbReference type="Pfam" id="PF03101">
    <property type="entry name" value="FAR1"/>
    <property type="match status" value="1"/>
</dbReference>
<proteinExistence type="predicted"/>
<organism evidence="7 8">
    <name type="scientific">Colocasia esculenta</name>
    <name type="common">Wild taro</name>
    <name type="synonym">Arum esculentum</name>
    <dbReference type="NCBI Taxonomy" id="4460"/>
    <lineage>
        <taxon>Eukaryota</taxon>
        <taxon>Viridiplantae</taxon>
        <taxon>Streptophyta</taxon>
        <taxon>Embryophyta</taxon>
        <taxon>Tracheophyta</taxon>
        <taxon>Spermatophyta</taxon>
        <taxon>Magnoliopsida</taxon>
        <taxon>Liliopsida</taxon>
        <taxon>Araceae</taxon>
        <taxon>Aroideae</taxon>
        <taxon>Colocasieae</taxon>
        <taxon>Colocasia</taxon>
    </lineage>
</organism>
<sequence length="296" mass="34890">MSGNTEGSPPFTCQKLSPDTPSYAPKRNETFSISVGMGFEDSEAAYNYYLSYAKRMGFSVRKEHLRKTKEGIIRSRRFVCSREGWRKRDKRDIHAKVYRAETRMGCEAKMAISLHKNGKYRVSHFHPSHNHELETPSKAFLLVDDRRSKEQEADVNMRQRFIKVYAHTAHLKQVVQLYTPEIYALFEDQYKRGIDLVYEVCEERMDETIYLVFDDPQHAHKVTFNSVDTLALCTCKNFEFIGILCRHVIKIFLHNQIRCIQDRYILQRWTREVAKICSLIQCDATIKCYRFKEDQS</sequence>
<evidence type="ECO:0000256" key="2">
    <source>
        <dbReference type="ARBA" id="ARBA00022771"/>
    </source>
</evidence>
<keyword evidence="1" id="KW-0479">Metal-binding</keyword>
<dbReference type="InterPro" id="IPR007527">
    <property type="entry name" value="Znf_SWIM"/>
</dbReference>
<evidence type="ECO:0000313" key="7">
    <source>
        <dbReference type="EMBL" id="MQL94063.1"/>
    </source>
</evidence>
<comment type="caution">
    <text evidence="7">The sequence shown here is derived from an EMBL/GenBank/DDBJ whole genome shotgun (WGS) entry which is preliminary data.</text>
</comment>
<dbReference type="AlphaFoldDB" id="A0A843VPF4"/>
<dbReference type="OrthoDB" id="673148at2759"/>
<dbReference type="PANTHER" id="PTHR47718">
    <property type="entry name" value="OS01G0519700 PROTEIN"/>
    <property type="match status" value="1"/>
</dbReference>
<dbReference type="Pfam" id="PF04434">
    <property type="entry name" value="SWIM"/>
    <property type="match status" value="1"/>
</dbReference>
<dbReference type="GO" id="GO:0008270">
    <property type="term" value="F:zinc ion binding"/>
    <property type="evidence" value="ECO:0007669"/>
    <property type="project" value="UniProtKB-KW"/>
</dbReference>
<evidence type="ECO:0000259" key="6">
    <source>
        <dbReference type="PROSITE" id="PS50966"/>
    </source>
</evidence>
<name>A0A843VPF4_COLES</name>
<dbReference type="SMART" id="SM00575">
    <property type="entry name" value="ZnF_PMZ"/>
    <property type="match status" value="1"/>
</dbReference>
<accession>A0A843VPF4</accession>
<dbReference type="Proteomes" id="UP000652761">
    <property type="component" value="Unassembled WGS sequence"/>
</dbReference>
<evidence type="ECO:0000256" key="5">
    <source>
        <dbReference type="SAM" id="MobiDB-lite"/>
    </source>
</evidence>
<feature type="region of interest" description="Disordered" evidence="5">
    <location>
        <begin position="1"/>
        <end position="24"/>
    </location>
</feature>
<dbReference type="InterPro" id="IPR006564">
    <property type="entry name" value="Znf_PMZ"/>
</dbReference>
<dbReference type="PROSITE" id="PS50966">
    <property type="entry name" value="ZF_SWIM"/>
    <property type="match status" value="1"/>
</dbReference>
<evidence type="ECO:0000256" key="3">
    <source>
        <dbReference type="ARBA" id="ARBA00022833"/>
    </source>
</evidence>
<evidence type="ECO:0000256" key="4">
    <source>
        <dbReference type="PROSITE-ProRule" id="PRU00325"/>
    </source>
</evidence>
<keyword evidence="3" id="KW-0862">Zinc</keyword>
<gene>
    <name evidence="7" type="ORF">Taro_026714</name>
</gene>
<dbReference type="EMBL" id="NMUH01001627">
    <property type="protein sequence ID" value="MQL94063.1"/>
    <property type="molecule type" value="Genomic_DNA"/>
</dbReference>
<feature type="domain" description="SWIM-type" evidence="6">
    <location>
        <begin position="220"/>
        <end position="256"/>
    </location>
</feature>
<dbReference type="InterPro" id="IPR004330">
    <property type="entry name" value="FAR1_DNA_bnd_dom"/>
</dbReference>